<accession>A0A6M9PD86</accession>
<dbReference type="RefSeq" id="WP_173959703.1">
    <property type="nucleotide sequence ID" value="NZ_CBCSCC010000007.1"/>
</dbReference>
<dbReference type="KEGG" id="pard:DN92_02135"/>
<reference evidence="2 3" key="1">
    <citation type="submission" date="2018-04" db="EMBL/GenBank/DDBJ databases">
        <title>Polynucleobacter sp. UK-Long2-W17 genome.</title>
        <authorList>
            <person name="Hahn M.W."/>
        </authorList>
    </citation>
    <scope>NUCLEOTIDE SEQUENCE [LARGE SCALE GENOMIC DNA]</scope>
    <source>
        <strain evidence="2 3">UK-Long2-W17</strain>
    </source>
</reference>
<protein>
    <recommendedName>
        <fullName evidence="4">DUF3422 domain-containing protein</fullName>
    </recommendedName>
</protein>
<dbReference type="Pfam" id="PF11902">
    <property type="entry name" value="DUF3422"/>
    <property type="match status" value="1"/>
</dbReference>
<dbReference type="EMBL" id="CP028940">
    <property type="protein sequence ID" value="QKM59934.1"/>
    <property type="molecule type" value="Genomic_DNA"/>
</dbReference>
<evidence type="ECO:0008006" key="4">
    <source>
        <dbReference type="Google" id="ProtNLM"/>
    </source>
</evidence>
<gene>
    <name evidence="2" type="ORF">DN92_02135</name>
</gene>
<keyword evidence="3" id="KW-1185">Reference proteome</keyword>
<feature type="transmembrane region" description="Helical" evidence="1">
    <location>
        <begin position="385"/>
        <end position="406"/>
    </location>
</feature>
<sequence length="451" mass="50884">MRPYDHPARRQLHEEVHARPPIALWPNERVLSQSFLLDARSRQSQIEWIKNLSAALVIPNDHEQDHSFKMLTLAPEPERVLIKWELHGEFATIAAITHNPVKITKPLLESRLALEASLDKLFEKLGCPKIVEAGGERISALDLVFEHRPLFSEAQEVSSIFNGNTVLGSYILSSKQAQLWTDLRLDEDGFISYLIPHELLGSRQAGRIARALAEAETYRMAAMIAFPVAKSLSMPLRSAESELAELSKNISQLQTEPGVQTEKDGKFLGELSHLASRAEQWISGYGLRFTAAEAYSQLLTKNLYELAESPIPGVQSLSEFMDRRFQPAMGTCIWTQRRLKELSDRISRTTQTLRTRIEFVNEEQTQKLLASMDQRARLQLRLQETVESLSVLVLTYYVVSLLAYMAKGGKEVGLAIHPDIIAAIAAPVVAIIFLVISKRRRKRITEMGKPQ</sequence>
<dbReference type="InterPro" id="IPR021830">
    <property type="entry name" value="DUF3422"/>
</dbReference>
<feature type="transmembrane region" description="Helical" evidence="1">
    <location>
        <begin position="412"/>
        <end position="436"/>
    </location>
</feature>
<organism evidence="2 3">
    <name type="scientific">Polynucleobacter arcticus</name>
    <dbReference type="NCBI Taxonomy" id="1743165"/>
    <lineage>
        <taxon>Bacteria</taxon>
        <taxon>Pseudomonadati</taxon>
        <taxon>Pseudomonadota</taxon>
        <taxon>Betaproteobacteria</taxon>
        <taxon>Burkholderiales</taxon>
        <taxon>Burkholderiaceae</taxon>
        <taxon>Polynucleobacter</taxon>
    </lineage>
</organism>
<keyword evidence="1" id="KW-0812">Transmembrane</keyword>
<dbReference type="AlphaFoldDB" id="A0A6M9PD86"/>
<name>A0A6M9PD86_9BURK</name>
<keyword evidence="1" id="KW-0472">Membrane</keyword>
<dbReference type="Proteomes" id="UP000501090">
    <property type="component" value="Chromosome"/>
</dbReference>
<evidence type="ECO:0000313" key="2">
    <source>
        <dbReference type="EMBL" id="QKM59934.1"/>
    </source>
</evidence>
<keyword evidence="1" id="KW-1133">Transmembrane helix</keyword>
<proteinExistence type="predicted"/>
<evidence type="ECO:0000313" key="3">
    <source>
        <dbReference type="Proteomes" id="UP000501090"/>
    </source>
</evidence>
<evidence type="ECO:0000256" key="1">
    <source>
        <dbReference type="SAM" id="Phobius"/>
    </source>
</evidence>